<keyword evidence="2" id="KW-1185">Reference proteome</keyword>
<reference evidence="1 2" key="1">
    <citation type="submission" date="2020-10" db="EMBL/GenBank/DDBJ databases">
        <title>Degradation of 1,4-Dioxane by Xanthobacter sp. YN2, via a Novel Group-2 Soluble Di-Iron Monooxygenase.</title>
        <authorList>
            <person name="Ma F."/>
            <person name="Wang Y."/>
            <person name="Yang J."/>
            <person name="Guo H."/>
            <person name="Su D."/>
            <person name="Yu L."/>
        </authorList>
    </citation>
    <scope>NUCLEOTIDE SEQUENCE [LARGE SCALE GENOMIC DNA]</scope>
    <source>
        <strain evidence="1 2">YN2</strain>
    </source>
</reference>
<protein>
    <submittedName>
        <fullName evidence="1">Uncharacterized protein</fullName>
    </submittedName>
</protein>
<organism evidence="1 2">
    <name type="scientific">Xanthobacter dioxanivorans</name>
    <dbReference type="NCBI Taxonomy" id="2528964"/>
    <lineage>
        <taxon>Bacteria</taxon>
        <taxon>Pseudomonadati</taxon>
        <taxon>Pseudomonadota</taxon>
        <taxon>Alphaproteobacteria</taxon>
        <taxon>Hyphomicrobiales</taxon>
        <taxon>Xanthobacteraceae</taxon>
        <taxon>Xanthobacter</taxon>
    </lineage>
</organism>
<dbReference type="AlphaFoldDB" id="A0A974SHX4"/>
<sequence>MDKSDLAALEHDVAQETAACIARNEQRIAFLTEREEREAFLRKPVTQWTDAEWREFHRYENDARKWTRSW</sequence>
<dbReference type="KEGG" id="xdi:EZH22_24590"/>
<dbReference type="EMBL" id="CP063362">
    <property type="protein sequence ID" value="QRG06130.1"/>
    <property type="molecule type" value="Genomic_DNA"/>
</dbReference>
<dbReference type="RefSeq" id="WP_203193007.1">
    <property type="nucleotide sequence ID" value="NZ_CP063362.1"/>
</dbReference>
<evidence type="ECO:0000313" key="2">
    <source>
        <dbReference type="Proteomes" id="UP000596427"/>
    </source>
</evidence>
<gene>
    <name evidence="1" type="ORF">EZH22_24590</name>
</gene>
<dbReference type="Proteomes" id="UP000596427">
    <property type="component" value="Chromosome"/>
</dbReference>
<name>A0A974SHX4_9HYPH</name>
<proteinExistence type="predicted"/>
<accession>A0A974SHX4</accession>
<evidence type="ECO:0000313" key="1">
    <source>
        <dbReference type="EMBL" id="QRG06130.1"/>
    </source>
</evidence>